<dbReference type="EMBL" id="BGPR01002422">
    <property type="protein sequence ID" value="GBM73185.1"/>
    <property type="molecule type" value="Genomic_DNA"/>
</dbReference>
<evidence type="ECO:0000313" key="3">
    <source>
        <dbReference type="Proteomes" id="UP000499080"/>
    </source>
</evidence>
<comment type="caution">
    <text evidence="2">The sequence shown here is derived from an EMBL/GenBank/DDBJ whole genome shotgun (WGS) entry which is preliminary data.</text>
</comment>
<reference evidence="2 3" key="1">
    <citation type="journal article" date="2019" name="Sci. Rep.">
        <title>Orb-weaving spider Araneus ventricosus genome elucidates the spidroin gene catalogue.</title>
        <authorList>
            <person name="Kono N."/>
            <person name="Nakamura H."/>
            <person name="Ohtoshi R."/>
            <person name="Moran D.A.P."/>
            <person name="Shinohara A."/>
            <person name="Yoshida Y."/>
            <person name="Fujiwara M."/>
            <person name="Mori M."/>
            <person name="Tomita M."/>
            <person name="Arakawa K."/>
        </authorList>
    </citation>
    <scope>NUCLEOTIDE SEQUENCE [LARGE SCALE GENOMIC DNA]</scope>
</reference>
<accession>A0A4Y2I6E3</accession>
<dbReference type="Proteomes" id="UP000499080">
    <property type="component" value="Unassembled WGS sequence"/>
</dbReference>
<organism evidence="2 3">
    <name type="scientific">Araneus ventricosus</name>
    <name type="common">Orbweaver spider</name>
    <name type="synonym">Epeira ventricosa</name>
    <dbReference type="NCBI Taxonomy" id="182803"/>
    <lineage>
        <taxon>Eukaryota</taxon>
        <taxon>Metazoa</taxon>
        <taxon>Ecdysozoa</taxon>
        <taxon>Arthropoda</taxon>
        <taxon>Chelicerata</taxon>
        <taxon>Arachnida</taxon>
        <taxon>Araneae</taxon>
        <taxon>Araneomorphae</taxon>
        <taxon>Entelegynae</taxon>
        <taxon>Araneoidea</taxon>
        <taxon>Araneidae</taxon>
        <taxon>Araneus</taxon>
    </lineage>
</organism>
<evidence type="ECO:0000256" key="1">
    <source>
        <dbReference type="SAM" id="MobiDB-lite"/>
    </source>
</evidence>
<gene>
    <name evidence="2" type="ORF">AVEN_30067_1</name>
</gene>
<name>A0A4Y2I6E3_ARAVE</name>
<dbReference type="AlphaFoldDB" id="A0A4Y2I6E3"/>
<proteinExistence type="predicted"/>
<keyword evidence="3" id="KW-1185">Reference proteome</keyword>
<sequence>MGENLGASRAIPTGRDCVSAADRNRRRNLGPTFQARVEGHVYGLKASVPYQKEIQDNFFCRQDTHGSFPISPRCSVTELFREWNNKFSQTLTQIHRH</sequence>
<protein>
    <submittedName>
        <fullName evidence="2">Uncharacterized protein</fullName>
    </submittedName>
</protein>
<evidence type="ECO:0000313" key="2">
    <source>
        <dbReference type="EMBL" id="GBM73185.1"/>
    </source>
</evidence>
<feature type="region of interest" description="Disordered" evidence="1">
    <location>
        <begin position="1"/>
        <end position="29"/>
    </location>
</feature>